<sequence>MRVEVISFGFKHGIPLNANFVFDVRGLHNPHKNPHMRRLTGLDKAVHHDVFSHEGGEFMFNTISIALWGLLRGETRDIRVAIGCIGGRHRSVAIAERLSTMLRDTFTPELEQVLVTHRELHP</sequence>
<dbReference type="AlphaFoldDB" id="A0A0F9K8B4"/>
<gene>
    <name evidence="2" type="ORF">LCGC14_1733950</name>
</gene>
<dbReference type="InterPro" id="IPR053931">
    <property type="entry name" value="RapZ_C"/>
</dbReference>
<organism evidence="2">
    <name type="scientific">marine sediment metagenome</name>
    <dbReference type="NCBI Taxonomy" id="412755"/>
    <lineage>
        <taxon>unclassified sequences</taxon>
        <taxon>metagenomes</taxon>
        <taxon>ecological metagenomes</taxon>
    </lineage>
</organism>
<evidence type="ECO:0000313" key="2">
    <source>
        <dbReference type="EMBL" id="KKM07438.1"/>
    </source>
</evidence>
<reference evidence="2" key="1">
    <citation type="journal article" date="2015" name="Nature">
        <title>Complex archaea that bridge the gap between prokaryotes and eukaryotes.</title>
        <authorList>
            <person name="Spang A."/>
            <person name="Saw J.H."/>
            <person name="Jorgensen S.L."/>
            <person name="Zaremba-Niedzwiedzka K."/>
            <person name="Martijn J."/>
            <person name="Lind A.E."/>
            <person name="van Eijk R."/>
            <person name="Schleper C."/>
            <person name="Guy L."/>
            <person name="Ettema T.J."/>
        </authorList>
    </citation>
    <scope>NUCLEOTIDE SEQUENCE</scope>
</reference>
<dbReference type="EMBL" id="LAZR01015772">
    <property type="protein sequence ID" value="KKM07438.1"/>
    <property type="molecule type" value="Genomic_DNA"/>
</dbReference>
<proteinExistence type="predicted"/>
<protein>
    <recommendedName>
        <fullName evidence="1">RapZ C-terminal domain-containing protein</fullName>
    </recommendedName>
</protein>
<comment type="caution">
    <text evidence="2">The sequence shown here is derived from an EMBL/GenBank/DDBJ whole genome shotgun (WGS) entry which is preliminary data.</text>
</comment>
<name>A0A0F9K8B4_9ZZZZ</name>
<dbReference type="InterPro" id="IPR005337">
    <property type="entry name" value="RapZ-like"/>
</dbReference>
<dbReference type="Pfam" id="PF22740">
    <property type="entry name" value="PapZ_C"/>
    <property type="match status" value="1"/>
</dbReference>
<accession>A0A0F9K8B4</accession>
<dbReference type="GO" id="GO:0005524">
    <property type="term" value="F:ATP binding"/>
    <property type="evidence" value="ECO:0007669"/>
    <property type="project" value="InterPro"/>
</dbReference>
<evidence type="ECO:0000259" key="1">
    <source>
        <dbReference type="Pfam" id="PF22740"/>
    </source>
</evidence>
<dbReference type="PANTHER" id="PTHR30448">
    <property type="entry name" value="RNASE ADAPTER PROTEIN RAPZ"/>
    <property type="match status" value="1"/>
</dbReference>
<feature type="domain" description="RapZ C-terminal" evidence="1">
    <location>
        <begin position="1"/>
        <end position="121"/>
    </location>
</feature>
<dbReference type="PANTHER" id="PTHR30448:SF0">
    <property type="entry name" value="RNASE ADAPTER PROTEIN RAPZ"/>
    <property type="match status" value="1"/>
</dbReference>